<evidence type="ECO:0000313" key="1">
    <source>
        <dbReference type="EMBL" id="TNN69145.1"/>
    </source>
</evidence>
<organism evidence="1 2">
    <name type="scientific">Liparis tanakae</name>
    <name type="common">Tanaka's snailfish</name>
    <dbReference type="NCBI Taxonomy" id="230148"/>
    <lineage>
        <taxon>Eukaryota</taxon>
        <taxon>Metazoa</taxon>
        <taxon>Chordata</taxon>
        <taxon>Craniata</taxon>
        <taxon>Vertebrata</taxon>
        <taxon>Euteleostomi</taxon>
        <taxon>Actinopterygii</taxon>
        <taxon>Neopterygii</taxon>
        <taxon>Teleostei</taxon>
        <taxon>Neoteleostei</taxon>
        <taxon>Acanthomorphata</taxon>
        <taxon>Eupercaria</taxon>
        <taxon>Perciformes</taxon>
        <taxon>Cottioidei</taxon>
        <taxon>Cottales</taxon>
        <taxon>Liparidae</taxon>
        <taxon>Liparis</taxon>
    </lineage>
</organism>
<dbReference type="AlphaFoldDB" id="A0A4Z2HV21"/>
<evidence type="ECO:0000313" key="2">
    <source>
        <dbReference type="Proteomes" id="UP000314294"/>
    </source>
</evidence>
<name>A0A4Z2HV21_9TELE</name>
<reference evidence="1 2" key="1">
    <citation type="submission" date="2019-03" db="EMBL/GenBank/DDBJ databases">
        <title>First draft genome of Liparis tanakae, snailfish: a comprehensive survey of snailfish specific genes.</title>
        <authorList>
            <person name="Kim W."/>
            <person name="Song I."/>
            <person name="Jeong J.-H."/>
            <person name="Kim D."/>
            <person name="Kim S."/>
            <person name="Ryu S."/>
            <person name="Song J.Y."/>
            <person name="Lee S.K."/>
        </authorList>
    </citation>
    <scope>NUCLEOTIDE SEQUENCE [LARGE SCALE GENOMIC DNA]</scope>
    <source>
        <tissue evidence="1">Muscle</tissue>
    </source>
</reference>
<proteinExistence type="predicted"/>
<gene>
    <name evidence="1" type="ORF">EYF80_020612</name>
</gene>
<dbReference type="EMBL" id="SRLO01000179">
    <property type="protein sequence ID" value="TNN69145.1"/>
    <property type="molecule type" value="Genomic_DNA"/>
</dbReference>
<accession>A0A4Z2HV21</accession>
<sequence>MMNSVERLQDRRVTASHYRGGGRAPSCQWKIFIKSFKGGTPLAQRKQPAAVTEALQHWLLTGWSSSWLPTGWSCGWLLTAWSSSWLLTGWSCGWLLMGWSCSWLLTG</sequence>
<dbReference type="Proteomes" id="UP000314294">
    <property type="component" value="Unassembled WGS sequence"/>
</dbReference>
<comment type="caution">
    <text evidence="1">The sequence shown here is derived from an EMBL/GenBank/DDBJ whole genome shotgun (WGS) entry which is preliminary data.</text>
</comment>
<keyword evidence="2" id="KW-1185">Reference proteome</keyword>
<protein>
    <submittedName>
        <fullName evidence="1">Uncharacterized protein</fullName>
    </submittedName>
</protein>